<keyword evidence="1" id="KW-0812">Transmembrane</keyword>
<sequence>MKTAFSLFESIIVISLLGILFLILANPIKNLYSYQLVSQKQAELVTNVNSTFIILDKFLQRCIKFQKEGLGYTCYLKDDDNLLQNISNKISIGSSSIFLQDENSEFYSPNSQFLDIMQNHRDLLGKNDNKLLFYDLLQKQFYNTSIISQDKISHNFIQFPMRFYLIIQSKITFFMKDNSLFIKFNNGKNILLMQNISNFEITQQNNILKSKICILNTPISCFEKWSLL</sequence>
<keyword evidence="1" id="KW-0472">Membrane</keyword>
<protein>
    <recommendedName>
        <fullName evidence="3">Prepilin-type N-terminal cleavage/methylation domain-containing protein</fullName>
    </recommendedName>
</protein>
<dbReference type="AlphaFoldDB" id="A0AAU7E6A5"/>
<evidence type="ECO:0008006" key="3">
    <source>
        <dbReference type="Google" id="ProtNLM"/>
    </source>
</evidence>
<dbReference type="EMBL" id="CP155620">
    <property type="protein sequence ID" value="XBJ28780.1"/>
    <property type="molecule type" value="Genomic_DNA"/>
</dbReference>
<proteinExistence type="predicted"/>
<keyword evidence="1" id="KW-1133">Transmembrane helix</keyword>
<organism evidence="2">
    <name type="scientific">Campylobacter sp. CCS1377</name>
    <dbReference type="NCBI Taxonomy" id="3158229"/>
    <lineage>
        <taxon>Bacteria</taxon>
        <taxon>Pseudomonadati</taxon>
        <taxon>Campylobacterota</taxon>
        <taxon>Epsilonproteobacteria</taxon>
        <taxon>Campylobacterales</taxon>
        <taxon>Campylobacteraceae</taxon>
        <taxon>Campylobacter</taxon>
    </lineage>
</organism>
<dbReference type="RefSeq" id="WP_348518311.1">
    <property type="nucleotide sequence ID" value="NZ_CP155620.1"/>
</dbReference>
<reference evidence="2" key="1">
    <citation type="submission" date="2024-05" db="EMBL/GenBank/DDBJ databases">
        <title>Campylobacter coli isolated from environmental waters in Slovenia.</title>
        <authorList>
            <person name="Zautner A.E."/>
            <person name="Bunk B."/>
            <person name="Riedel T."/>
            <person name="Sproeer C."/>
        </authorList>
    </citation>
    <scope>NUCLEOTIDE SEQUENCE</scope>
    <source>
        <strain evidence="2">CCS1377</strain>
    </source>
</reference>
<accession>A0AAU7E6A5</accession>
<feature type="transmembrane region" description="Helical" evidence="1">
    <location>
        <begin position="6"/>
        <end position="25"/>
    </location>
</feature>
<name>A0AAU7E6A5_9BACT</name>
<evidence type="ECO:0000313" key="2">
    <source>
        <dbReference type="EMBL" id="XBJ28780.1"/>
    </source>
</evidence>
<evidence type="ECO:0000256" key="1">
    <source>
        <dbReference type="SAM" id="Phobius"/>
    </source>
</evidence>
<gene>
    <name evidence="2" type="ORF">AAH949_06710</name>
</gene>